<proteinExistence type="predicted"/>
<feature type="transmembrane region" description="Helical" evidence="1">
    <location>
        <begin position="41"/>
        <end position="62"/>
    </location>
</feature>
<dbReference type="Pfam" id="PF00990">
    <property type="entry name" value="GGDEF"/>
    <property type="match status" value="1"/>
</dbReference>
<dbReference type="SMART" id="SM00267">
    <property type="entry name" value="GGDEF"/>
    <property type="match status" value="1"/>
</dbReference>
<dbReference type="InterPro" id="IPR043128">
    <property type="entry name" value="Rev_trsase/Diguanyl_cyclase"/>
</dbReference>
<evidence type="ECO:0000259" key="2">
    <source>
        <dbReference type="PROSITE" id="PS50887"/>
    </source>
</evidence>
<evidence type="ECO:0000313" key="3">
    <source>
        <dbReference type="EMBL" id="KKN97541.1"/>
    </source>
</evidence>
<sequence>MRKIWIRLNNDFQLSIITLVGVCSLVGITPYAFFRLLEGNWVVGLVDTVLVTSTALAVGYAWKTGETVRPGQLLAFIYSIGTILVSIKLGVNGLFWFYTLILFNFFVVSPAQSITATLTALFVLCIYGLMYPGELFESHYQLTSFTVTCLIASFFAFVFASRGRHQRRQLSELARIDPLTGTGNRRTMDDELDLAFADHFRYGVSYGLLVLDLDHFKAVNDRYGHKAGDAVLIDFVRVVNSACRQSDRLFRLGGEEFVLLMPRVDAHGLGQAAEHITQTVAQRLHSPGGAVTVSIGGCLLTTAYDSCDSWLQTADEALYEAKRRGRNMSVISGLGTKADNLVPDSMRGANAC</sequence>
<dbReference type="InterPro" id="IPR029787">
    <property type="entry name" value="Nucleotide_cyclase"/>
</dbReference>
<evidence type="ECO:0000256" key="1">
    <source>
        <dbReference type="SAM" id="Phobius"/>
    </source>
</evidence>
<gene>
    <name evidence="3" type="ORF">LCGC14_0156600</name>
</gene>
<organism evidence="3">
    <name type="scientific">marine sediment metagenome</name>
    <dbReference type="NCBI Taxonomy" id="412755"/>
    <lineage>
        <taxon>unclassified sequences</taxon>
        <taxon>metagenomes</taxon>
        <taxon>ecological metagenomes</taxon>
    </lineage>
</organism>
<name>A0A0F9XEQ7_9ZZZZ</name>
<feature type="transmembrane region" description="Helical" evidence="1">
    <location>
        <begin position="74"/>
        <end position="98"/>
    </location>
</feature>
<keyword evidence="1" id="KW-1133">Transmembrane helix</keyword>
<dbReference type="NCBIfam" id="TIGR00254">
    <property type="entry name" value="GGDEF"/>
    <property type="match status" value="1"/>
</dbReference>
<dbReference type="CDD" id="cd01949">
    <property type="entry name" value="GGDEF"/>
    <property type="match status" value="1"/>
</dbReference>
<keyword evidence="1" id="KW-0472">Membrane</keyword>
<feature type="transmembrane region" description="Helical" evidence="1">
    <location>
        <begin position="12"/>
        <end position="34"/>
    </location>
</feature>
<dbReference type="PROSITE" id="PS50887">
    <property type="entry name" value="GGDEF"/>
    <property type="match status" value="1"/>
</dbReference>
<dbReference type="GO" id="GO:0052621">
    <property type="term" value="F:diguanylate cyclase activity"/>
    <property type="evidence" value="ECO:0007669"/>
    <property type="project" value="TreeGrafter"/>
</dbReference>
<accession>A0A0F9XEQ7</accession>
<dbReference type="InterPro" id="IPR050469">
    <property type="entry name" value="Diguanylate_Cyclase"/>
</dbReference>
<dbReference type="EMBL" id="LAZR01000057">
    <property type="protein sequence ID" value="KKN97541.1"/>
    <property type="molecule type" value="Genomic_DNA"/>
</dbReference>
<dbReference type="SUPFAM" id="SSF55073">
    <property type="entry name" value="Nucleotide cyclase"/>
    <property type="match status" value="1"/>
</dbReference>
<comment type="caution">
    <text evidence="3">The sequence shown here is derived from an EMBL/GenBank/DDBJ whole genome shotgun (WGS) entry which is preliminary data.</text>
</comment>
<dbReference type="Gene3D" id="3.30.70.270">
    <property type="match status" value="1"/>
</dbReference>
<feature type="transmembrane region" description="Helical" evidence="1">
    <location>
        <begin position="142"/>
        <end position="160"/>
    </location>
</feature>
<dbReference type="AlphaFoldDB" id="A0A0F9XEQ7"/>
<dbReference type="InterPro" id="IPR000160">
    <property type="entry name" value="GGDEF_dom"/>
</dbReference>
<reference evidence="3" key="1">
    <citation type="journal article" date="2015" name="Nature">
        <title>Complex archaea that bridge the gap between prokaryotes and eukaryotes.</title>
        <authorList>
            <person name="Spang A."/>
            <person name="Saw J.H."/>
            <person name="Jorgensen S.L."/>
            <person name="Zaremba-Niedzwiedzka K."/>
            <person name="Martijn J."/>
            <person name="Lind A.E."/>
            <person name="van Eijk R."/>
            <person name="Schleper C."/>
            <person name="Guy L."/>
            <person name="Ettema T.J."/>
        </authorList>
    </citation>
    <scope>NUCLEOTIDE SEQUENCE</scope>
</reference>
<feature type="domain" description="GGDEF" evidence="2">
    <location>
        <begin position="204"/>
        <end position="334"/>
    </location>
</feature>
<protein>
    <recommendedName>
        <fullName evidence="2">GGDEF domain-containing protein</fullName>
    </recommendedName>
</protein>
<dbReference type="PANTHER" id="PTHR45138:SF9">
    <property type="entry name" value="DIGUANYLATE CYCLASE DGCM-RELATED"/>
    <property type="match status" value="1"/>
</dbReference>
<feature type="transmembrane region" description="Helical" evidence="1">
    <location>
        <begin position="105"/>
        <end position="130"/>
    </location>
</feature>
<dbReference type="FunFam" id="3.30.70.270:FF:000001">
    <property type="entry name" value="Diguanylate cyclase domain protein"/>
    <property type="match status" value="1"/>
</dbReference>
<dbReference type="PANTHER" id="PTHR45138">
    <property type="entry name" value="REGULATORY COMPONENTS OF SENSORY TRANSDUCTION SYSTEM"/>
    <property type="match status" value="1"/>
</dbReference>
<keyword evidence="1" id="KW-0812">Transmembrane</keyword>